<accession>A0A1C4TZ38</accession>
<evidence type="ECO:0000256" key="4">
    <source>
        <dbReference type="ARBA" id="ARBA00035178"/>
    </source>
</evidence>
<evidence type="ECO:0000313" key="8">
    <source>
        <dbReference type="EMBL" id="SCE64700.1"/>
    </source>
</evidence>
<gene>
    <name evidence="5" type="primary">rpmF</name>
    <name evidence="8" type="ORF">GA0070558_101255</name>
    <name evidence="7" type="ORF">TK50_08975</name>
</gene>
<keyword evidence="9" id="KW-1185">Reference proteome</keyword>
<comment type="similarity">
    <text evidence="1 5">Belongs to the bacterial ribosomal protein bL32 family.</text>
</comment>
<accession>A0A0D0V3J5</accession>
<dbReference type="GeneID" id="301310608"/>
<dbReference type="RefSeq" id="WP_043962315.1">
    <property type="nucleotide sequence ID" value="NZ_CBDREH010000009.1"/>
</dbReference>
<dbReference type="GO" id="GO:0003735">
    <property type="term" value="F:structural constituent of ribosome"/>
    <property type="evidence" value="ECO:0007669"/>
    <property type="project" value="InterPro"/>
</dbReference>
<evidence type="ECO:0000256" key="6">
    <source>
        <dbReference type="SAM" id="MobiDB-lite"/>
    </source>
</evidence>
<evidence type="ECO:0000256" key="5">
    <source>
        <dbReference type="HAMAP-Rule" id="MF_00340"/>
    </source>
</evidence>
<reference evidence="8 10" key="2">
    <citation type="submission" date="2016-06" db="EMBL/GenBank/DDBJ databases">
        <authorList>
            <person name="Kjaerup R.B."/>
            <person name="Dalgaard T.S."/>
            <person name="Juul-Madsen H.R."/>
        </authorList>
    </citation>
    <scope>NUCLEOTIDE SEQUENCE [LARGE SCALE GENOMIC DNA]</scope>
    <source>
        <strain evidence="8 10">DSM 45626</strain>
    </source>
</reference>
<keyword evidence="2 5" id="KW-0689">Ribosomal protein</keyword>
<dbReference type="SUPFAM" id="SSF57829">
    <property type="entry name" value="Zn-binding ribosomal proteins"/>
    <property type="match status" value="1"/>
</dbReference>
<keyword evidence="3 5" id="KW-0687">Ribonucleoprotein</keyword>
<dbReference type="GO" id="GO:0006412">
    <property type="term" value="P:translation"/>
    <property type="evidence" value="ECO:0007669"/>
    <property type="project" value="UniProtKB-UniRule"/>
</dbReference>
<dbReference type="Pfam" id="PF01783">
    <property type="entry name" value="Ribosomal_L32p"/>
    <property type="match status" value="1"/>
</dbReference>
<evidence type="ECO:0000256" key="2">
    <source>
        <dbReference type="ARBA" id="ARBA00022980"/>
    </source>
</evidence>
<feature type="region of interest" description="Disordered" evidence="6">
    <location>
        <begin position="1"/>
        <end position="20"/>
    </location>
</feature>
<dbReference type="HAMAP" id="MF_00340">
    <property type="entry name" value="Ribosomal_bL32"/>
    <property type="match status" value="1"/>
</dbReference>
<name>A0A0D0V3J5_9ACTN</name>
<feature type="compositionally biased region" description="Basic residues" evidence="6">
    <location>
        <begin position="1"/>
        <end position="19"/>
    </location>
</feature>
<dbReference type="NCBIfam" id="TIGR01031">
    <property type="entry name" value="rpmF_bact"/>
    <property type="match status" value="1"/>
</dbReference>
<dbReference type="InterPro" id="IPR044957">
    <property type="entry name" value="Ribosomal_bL32_bact"/>
</dbReference>
<dbReference type="EMBL" id="JXSX01000001">
    <property type="protein sequence ID" value="KIR65517.1"/>
    <property type="molecule type" value="Genomic_DNA"/>
</dbReference>
<dbReference type="InterPro" id="IPR011332">
    <property type="entry name" value="Ribosomal_zn-bd"/>
</dbReference>
<dbReference type="GO" id="GO:0015934">
    <property type="term" value="C:large ribosomal subunit"/>
    <property type="evidence" value="ECO:0007669"/>
    <property type="project" value="InterPro"/>
</dbReference>
<evidence type="ECO:0000313" key="9">
    <source>
        <dbReference type="Proteomes" id="UP000032254"/>
    </source>
</evidence>
<dbReference type="OrthoDB" id="9807363at2"/>
<dbReference type="PANTHER" id="PTHR35534:SF1">
    <property type="entry name" value="LARGE RIBOSOMAL SUBUNIT PROTEIN BL32"/>
    <property type="match status" value="1"/>
</dbReference>
<dbReference type="InterPro" id="IPR002677">
    <property type="entry name" value="Ribosomal_bL32"/>
</dbReference>
<dbReference type="PANTHER" id="PTHR35534">
    <property type="entry name" value="50S RIBOSOMAL PROTEIN L32"/>
    <property type="match status" value="1"/>
</dbReference>
<sequence length="57" mass="6247">MAVPKRKMSRSNTRSRRANWKATVVATTACPQCKSPKLPHAACSVCGTYNGRQVLEV</sequence>
<evidence type="ECO:0000256" key="1">
    <source>
        <dbReference type="ARBA" id="ARBA00008560"/>
    </source>
</evidence>
<dbReference type="Proteomes" id="UP000199375">
    <property type="component" value="Unassembled WGS sequence"/>
</dbReference>
<organism evidence="7 9">
    <name type="scientific">Micromonospora haikouensis</name>
    <dbReference type="NCBI Taxonomy" id="686309"/>
    <lineage>
        <taxon>Bacteria</taxon>
        <taxon>Bacillati</taxon>
        <taxon>Actinomycetota</taxon>
        <taxon>Actinomycetes</taxon>
        <taxon>Micromonosporales</taxon>
        <taxon>Micromonosporaceae</taxon>
        <taxon>Micromonospora</taxon>
    </lineage>
</organism>
<dbReference type="PATRIC" id="fig|47853.6.peg.1906"/>
<proteinExistence type="inferred from homology"/>
<protein>
    <recommendedName>
        <fullName evidence="4 5">Large ribosomal subunit protein bL32</fullName>
    </recommendedName>
</protein>
<dbReference type="EMBL" id="FMCW01000001">
    <property type="protein sequence ID" value="SCE64700.1"/>
    <property type="molecule type" value="Genomic_DNA"/>
</dbReference>
<dbReference type="Proteomes" id="UP000032254">
    <property type="component" value="Unassembled WGS sequence"/>
</dbReference>
<dbReference type="AlphaFoldDB" id="A0A0D0V3J5"/>
<evidence type="ECO:0000313" key="10">
    <source>
        <dbReference type="Proteomes" id="UP000199375"/>
    </source>
</evidence>
<reference evidence="7 9" key="1">
    <citation type="submission" date="2015-01" db="EMBL/GenBank/DDBJ databases">
        <title>Sequencing and annotation of Micromonospora carbonacea strain JXNU-1 genome.</title>
        <authorList>
            <person name="Long Z."/>
            <person name="Huang Y."/>
            <person name="Jiang Y."/>
        </authorList>
    </citation>
    <scope>NUCLEOTIDE SEQUENCE [LARGE SCALE GENOMIC DNA]</scope>
    <source>
        <strain evidence="7 9">JXNU-1</strain>
    </source>
</reference>
<evidence type="ECO:0000313" key="7">
    <source>
        <dbReference type="EMBL" id="KIR65517.1"/>
    </source>
</evidence>
<evidence type="ECO:0000256" key="3">
    <source>
        <dbReference type="ARBA" id="ARBA00023274"/>
    </source>
</evidence>